<evidence type="ECO:0000313" key="1">
    <source>
        <dbReference type="EMBL" id="CAB4222895.1"/>
    </source>
</evidence>
<reference evidence="1" key="1">
    <citation type="submission" date="2020-05" db="EMBL/GenBank/DDBJ databases">
        <authorList>
            <person name="Chiriac C."/>
            <person name="Salcher M."/>
            <person name="Ghai R."/>
            <person name="Kavagutti S V."/>
        </authorList>
    </citation>
    <scope>NUCLEOTIDE SEQUENCE</scope>
</reference>
<dbReference type="EMBL" id="LR797524">
    <property type="protein sequence ID" value="CAB4222895.1"/>
    <property type="molecule type" value="Genomic_DNA"/>
</dbReference>
<organism evidence="1">
    <name type="scientific">uncultured Caudovirales phage</name>
    <dbReference type="NCBI Taxonomy" id="2100421"/>
    <lineage>
        <taxon>Viruses</taxon>
        <taxon>Duplodnaviria</taxon>
        <taxon>Heunggongvirae</taxon>
        <taxon>Uroviricota</taxon>
        <taxon>Caudoviricetes</taxon>
        <taxon>Peduoviridae</taxon>
        <taxon>Maltschvirus</taxon>
        <taxon>Maltschvirus maltsch</taxon>
    </lineage>
</organism>
<accession>A0A6J5T531</accession>
<proteinExistence type="predicted"/>
<sequence>MIRVNISRDDEFTAGSVAFRRAMENSNKVDKSFQQLDLHEGIARDAHSIGAEIAVAQYFGIKDFEPTCGTFKDQADVASFIEVKHTKWRDGHLIVKESDRNSDIAVLVVGTSPQYYIAGWIPVAVAKKPRFKHDKSNSWWVSQINLQPIETLQRSQYGAARL</sequence>
<protein>
    <submittedName>
        <fullName evidence="1">Uncharacterized protein</fullName>
    </submittedName>
</protein>
<gene>
    <name evidence="1" type="ORF">UFOVP1660_12</name>
</gene>
<name>A0A6J5T531_9CAUD</name>